<dbReference type="OrthoDB" id="6192037at2"/>
<dbReference type="PROSITE" id="PS50294">
    <property type="entry name" value="WD_REPEATS_REGION"/>
    <property type="match status" value="1"/>
</dbReference>
<accession>A0A3P3QEK4</accession>
<evidence type="ECO:0000256" key="4">
    <source>
        <dbReference type="SAM" id="SignalP"/>
    </source>
</evidence>
<comment type="caution">
    <text evidence="5">The sequence shown here is derived from an EMBL/GenBank/DDBJ whole genome shotgun (WGS) entry which is preliminary data.</text>
</comment>
<feature type="repeat" description="WD" evidence="3">
    <location>
        <begin position="200"/>
        <end position="241"/>
    </location>
</feature>
<organism evidence="5 6">
    <name type="scientific">Rheinheimera mesophila</name>
    <dbReference type="NCBI Taxonomy" id="1547515"/>
    <lineage>
        <taxon>Bacteria</taxon>
        <taxon>Pseudomonadati</taxon>
        <taxon>Pseudomonadota</taxon>
        <taxon>Gammaproteobacteria</taxon>
        <taxon>Chromatiales</taxon>
        <taxon>Chromatiaceae</taxon>
        <taxon>Rheinheimera</taxon>
    </lineage>
</organism>
<dbReference type="Gene3D" id="2.130.10.10">
    <property type="entry name" value="YVTN repeat-like/Quinoprotein amine dehydrogenase"/>
    <property type="match status" value="2"/>
</dbReference>
<dbReference type="EMBL" id="RRCF01000006">
    <property type="protein sequence ID" value="RRJ18869.1"/>
    <property type="molecule type" value="Genomic_DNA"/>
</dbReference>
<sequence length="327" mass="35997">MTLTHSGKYLTIFLAFCLFACSEVQPNSVRQVLHSETPSYGAAINDQSTLVAVSALDEGVTVWDLQKDTALYSLGHKEKTDNQILSLSFSPSGSHLLTGDSKDFALWHMADGRNLGFWSVQDATIRDLAVSDYGRHLLIGQSDGKVQHITLSSGRRIEFLGHSENVNSVDMSANGRFALTGANDHFAYLWDTETAQIIYSFPHPNRVTKVALDQQGRYAFSAGSELQGFIWDLKTGKQISQLELSRAQIITAARFSPNGKWLVTGSPSRALILWDVATGKKIQQWQVRAILNSRPASAVIHAVAFLNDNQIISESSSGVAEVWEIKQ</sequence>
<evidence type="ECO:0000256" key="1">
    <source>
        <dbReference type="ARBA" id="ARBA00022574"/>
    </source>
</evidence>
<protein>
    <submittedName>
        <fullName evidence="5">Uncharacterized protein</fullName>
    </submittedName>
</protein>
<dbReference type="SMART" id="SM00320">
    <property type="entry name" value="WD40"/>
    <property type="match status" value="7"/>
</dbReference>
<evidence type="ECO:0000313" key="5">
    <source>
        <dbReference type="EMBL" id="RRJ18869.1"/>
    </source>
</evidence>
<reference evidence="5 6" key="1">
    <citation type="submission" date="2018-11" db="EMBL/GenBank/DDBJ databases">
        <title>Draft genome analysis of Rheinheimera mesophila isolated from an industrial waste site.</title>
        <authorList>
            <person name="Yu Q."/>
            <person name="Qi Y."/>
            <person name="Zhang H."/>
            <person name="Lu Y."/>
            <person name="Pu J."/>
        </authorList>
    </citation>
    <scope>NUCLEOTIDE SEQUENCE [LARGE SCALE GENOMIC DNA]</scope>
    <source>
        <strain evidence="5 6">IITR13</strain>
    </source>
</reference>
<evidence type="ECO:0000313" key="6">
    <source>
        <dbReference type="Proteomes" id="UP000276260"/>
    </source>
</evidence>
<feature type="repeat" description="WD" evidence="3">
    <location>
        <begin position="159"/>
        <end position="200"/>
    </location>
</feature>
<feature type="signal peptide" evidence="4">
    <location>
        <begin position="1"/>
        <end position="20"/>
    </location>
</feature>
<dbReference type="AlphaFoldDB" id="A0A3P3QEK4"/>
<dbReference type="InterPro" id="IPR015943">
    <property type="entry name" value="WD40/YVTN_repeat-like_dom_sf"/>
</dbReference>
<dbReference type="InterPro" id="IPR019775">
    <property type="entry name" value="WD40_repeat_CS"/>
</dbReference>
<keyword evidence="4" id="KW-0732">Signal</keyword>
<keyword evidence="2" id="KW-0677">Repeat</keyword>
<proteinExistence type="predicted"/>
<evidence type="ECO:0000256" key="3">
    <source>
        <dbReference type="PROSITE-ProRule" id="PRU00221"/>
    </source>
</evidence>
<dbReference type="InterPro" id="IPR036322">
    <property type="entry name" value="WD40_repeat_dom_sf"/>
</dbReference>
<evidence type="ECO:0000256" key="2">
    <source>
        <dbReference type="ARBA" id="ARBA00022737"/>
    </source>
</evidence>
<keyword evidence="1 3" id="KW-0853">WD repeat</keyword>
<dbReference type="PANTHER" id="PTHR19848:SF8">
    <property type="entry name" value="F-BOX AND WD REPEAT DOMAIN CONTAINING 7"/>
    <property type="match status" value="1"/>
</dbReference>
<dbReference type="PROSITE" id="PS50082">
    <property type="entry name" value="WD_REPEATS_2"/>
    <property type="match status" value="3"/>
</dbReference>
<keyword evidence="6" id="KW-1185">Reference proteome</keyword>
<dbReference type="InterPro" id="IPR001680">
    <property type="entry name" value="WD40_rpt"/>
</dbReference>
<dbReference type="SUPFAM" id="SSF50978">
    <property type="entry name" value="WD40 repeat-like"/>
    <property type="match status" value="1"/>
</dbReference>
<dbReference type="PROSITE" id="PS00678">
    <property type="entry name" value="WD_REPEATS_1"/>
    <property type="match status" value="1"/>
</dbReference>
<name>A0A3P3QEK4_9GAMM</name>
<dbReference type="Proteomes" id="UP000276260">
    <property type="component" value="Unassembled WGS sequence"/>
</dbReference>
<gene>
    <name evidence="5" type="ORF">EIK76_16755</name>
</gene>
<dbReference type="Pfam" id="PF00400">
    <property type="entry name" value="WD40"/>
    <property type="match status" value="3"/>
</dbReference>
<dbReference type="PANTHER" id="PTHR19848">
    <property type="entry name" value="WD40 REPEAT PROTEIN"/>
    <property type="match status" value="1"/>
</dbReference>
<feature type="repeat" description="WD" evidence="3">
    <location>
        <begin position="250"/>
        <end position="284"/>
    </location>
</feature>
<dbReference type="RefSeq" id="WP_052749314.1">
    <property type="nucleotide sequence ID" value="NZ_LAVS01000018.1"/>
</dbReference>
<feature type="chain" id="PRO_5018150875" evidence="4">
    <location>
        <begin position="21"/>
        <end position="327"/>
    </location>
</feature>